<evidence type="ECO:0000313" key="3">
    <source>
        <dbReference type="Proteomes" id="UP000050761"/>
    </source>
</evidence>
<dbReference type="OrthoDB" id="263957at2759"/>
<keyword evidence="1" id="KW-0812">Transmembrane</keyword>
<sequence>MFVVGFYVLCVACAVLYYYTRTAVESPDDGNFKRFQSSYLVVYLMAVGGFLLVVYRSPTSLGLCSLDPPGSAHQCYRGYLDLYSCPRPLVRDVAVENDPKTLSLAQLIRTFALNPSTLFAHHAIKMLGTFTALACGL</sequence>
<proteinExistence type="predicted"/>
<dbReference type="InterPro" id="IPR008509">
    <property type="entry name" value="MOT2/MFSD5"/>
</dbReference>
<name>A0A183G5Q2_HELPZ</name>
<organism evidence="3 4">
    <name type="scientific">Heligmosomoides polygyrus</name>
    <name type="common">Parasitic roundworm</name>
    <dbReference type="NCBI Taxonomy" id="6339"/>
    <lineage>
        <taxon>Eukaryota</taxon>
        <taxon>Metazoa</taxon>
        <taxon>Ecdysozoa</taxon>
        <taxon>Nematoda</taxon>
        <taxon>Chromadorea</taxon>
        <taxon>Rhabditida</taxon>
        <taxon>Rhabditina</taxon>
        <taxon>Rhabditomorpha</taxon>
        <taxon>Strongyloidea</taxon>
        <taxon>Heligmosomidae</taxon>
        <taxon>Heligmosomoides</taxon>
    </lineage>
</organism>
<reference evidence="4" key="2">
    <citation type="submission" date="2019-09" db="UniProtKB">
        <authorList>
            <consortium name="WormBaseParasite"/>
        </authorList>
    </citation>
    <scope>IDENTIFICATION</scope>
</reference>
<dbReference type="Pfam" id="PF05631">
    <property type="entry name" value="MFS_5"/>
    <property type="match status" value="1"/>
</dbReference>
<keyword evidence="1" id="KW-0472">Membrane</keyword>
<accession>A0A3P8EKE9</accession>
<gene>
    <name evidence="2" type="ORF">HPBE_LOCUS16972</name>
</gene>
<dbReference type="EMBL" id="UZAH01029721">
    <property type="protein sequence ID" value="VDP07576.1"/>
    <property type="molecule type" value="Genomic_DNA"/>
</dbReference>
<accession>A0A183G5Q2</accession>
<reference evidence="2 3" key="1">
    <citation type="submission" date="2018-11" db="EMBL/GenBank/DDBJ databases">
        <authorList>
            <consortium name="Pathogen Informatics"/>
        </authorList>
    </citation>
    <scope>NUCLEOTIDE SEQUENCE [LARGE SCALE GENOMIC DNA]</scope>
</reference>
<keyword evidence="3" id="KW-1185">Reference proteome</keyword>
<dbReference type="GO" id="GO:0016020">
    <property type="term" value="C:membrane"/>
    <property type="evidence" value="ECO:0007669"/>
    <property type="project" value="InterPro"/>
</dbReference>
<protein>
    <submittedName>
        <fullName evidence="4">Very-long-chain 3-oxoacyl-CoA synthase</fullName>
    </submittedName>
</protein>
<keyword evidence="1" id="KW-1133">Transmembrane helix</keyword>
<evidence type="ECO:0000256" key="1">
    <source>
        <dbReference type="SAM" id="Phobius"/>
    </source>
</evidence>
<dbReference type="GO" id="GO:0015098">
    <property type="term" value="F:molybdate ion transmembrane transporter activity"/>
    <property type="evidence" value="ECO:0007669"/>
    <property type="project" value="InterPro"/>
</dbReference>
<dbReference type="WBParaSite" id="HPBE_0001697301-mRNA-1">
    <property type="protein sequence ID" value="HPBE_0001697301-mRNA-1"/>
    <property type="gene ID" value="HPBE_0001697301"/>
</dbReference>
<dbReference type="AlphaFoldDB" id="A0A183G5Q2"/>
<feature type="transmembrane region" description="Helical" evidence="1">
    <location>
        <begin position="6"/>
        <end position="24"/>
    </location>
</feature>
<feature type="transmembrane region" description="Helical" evidence="1">
    <location>
        <begin position="36"/>
        <end position="55"/>
    </location>
</feature>
<dbReference type="Proteomes" id="UP000050761">
    <property type="component" value="Unassembled WGS sequence"/>
</dbReference>
<evidence type="ECO:0000313" key="2">
    <source>
        <dbReference type="EMBL" id="VDP07576.1"/>
    </source>
</evidence>
<evidence type="ECO:0000313" key="4">
    <source>
        <dbReference type="WBParaSite" id="HPBE_0001697301-mRNA-1"/>
    </source>
</evidence>